<protein>
    <submittedName>
        <fullName evidence="1">Chaperone modulator CbpM</fullName>
    </submittedName>
</protein>
<evidence type="ECO:0000313" key="1">
    <source>
        <dbReference type="EMBL" id="MFC4199610.1"/>
    </source>
</evidence>
<dbReference type="Proteomes" id="UP001595848">
    <property type="component" value="Unassembled WGS sequence"/>
</dbReference>
<name>A0ABV8NRI2_9BURK</name>
<keyword evidence="2" id="KW-1185">Reference proteome</keyword>
<organism evidence="1 2">
    <name type="scientific">Candidimonas humi</name>
    <dbReference type="NCBI Taxonomy" id="683355"/>
    <lineage>
        <taxon>Bacteria</taxon>
        <taxon>Pseudomonadati</taxon>
        <taxon>Pseudomonadota</taxon>
        <taxon>Betaproteobacteria</taxon>
        <taxon>Burkholderiales</taxon>
        <taxon>Alcaligenaceae</taxon>
        <taxon>Candidimonas</taxon>
    </lineage>
</organism>
<accession>A0ABV8NRI2</accession>
<evidence type="ECO:0000313" key="2">
    <source>
        <dbReference type="Proteomes" id="UP001595848"/>
    </source>
</evidence>
<gene>
    <name evidence="1" type="ORF">ACFOY1_01470</name>
</gene>
<sequence>MATDITECIWLNATEICSLDHLIEVSGLARDDVLDLIDAGVLEPSSRGPEPQQYLFEASCIVTLRTARRLRDDFELDAHGLTLALRLLKRIEGLEAELVSLHAQYGGPPAHGRG</sequence>
<reference evidence="2" key="1">
    <citation type="journal article" date="2019" name="Int. J. Syst. Evol. Microbiol.">
        <title>The Global Catalogue of Microorganisms (GCM) 10K type strain sequencing project: providing services to taxonomists for standard genome sequencing and annotation.</title>
        <authorList>
            <consortium name="The Broad Institute Genomics Platform"/>
            <consortium name="The Broad Institute Genome Sequencing Center for Infectious Disease"/>
            <person name="Wu L."/>
            <person name="Ma J."/>
        </authorList>
    </citation>
    <scope>NUCLEOTIDE SEQUENCE [LARGE SCALE GENOMIC DNA]</scope>
    <source>
        <strain evidence="2">LMG 24813</strain>
    </source>
</reference>
<dbReference type="EMBL" id="JBHSBV010000001">
    <property type="protein sequence ID" value="MFC4199610.1"/>
    <property type="molecule type" value="Genomic_DNA"/>
</dbReference>
<proteinExistence type="predicted"/>
<comment type="caution">
    <text evidence="1">The sequence shown here is derived from an EMBL/GenBank/DDBJ whole genome shotgun (WGS) entry which is preliminary data.</text>
</comment>
<dbReference type="RefSeq" id="WP_217962704.1">
    <property type="nucleotide sequence ID" value="NZ_JAHTBN010000001.1"/>
</dbReference>
<dbReference type="Pfam" id="PF13591">
    <property type="entry name" value="MerR_2"/>
    <property type="match status" value="1"/>
</dbReference>